<dbReference type="STRING" id="1407055.NITUZ_30055"/>
<reference evidence="3" key="1">
    <citation type="journal article" date="2013" name="PLoS ONE">
        <title>Enrichment and Genome Sequence of the Group I.1a Ammonia-Oxidizing Archaeon ?Ca. Nitrosotenuis uzonensis? Representing a Clade Globally.</title>
        <authorList>
            <person name="Lebedeva E.V."/>
            <person name="Hatzenpichler R."/>
            <person name="Pelletier E."/>
            <person name="Schuster N."/>
            <person name="Hauzmayer S."/>
            <person name="Bulaev A."/>
            <person name="Grigor'eva N.V."/>
            <person name="Galushko A."/>
            <person name="Schmid M."/>
            <person name="Palatinszky M."/>
            <person name="Le Paslier D."/>
            <person name="Daims H."/>
            <person name="Wagner M."/>
        </authorList>
    </citation>
    <scope>NUCLEOTIDE SEQUENCE [LARGE SCALE GENOMIC DNA]</scope>
    <source>
        <strain evidence="3">N4</strain>
    </source>
</reference>
<reference evidence="3" key="2">
    <citation type="submission" date="2013-10" db="EMBL/GenBank/DDBJ databases">
        <authorList>
            <person name="Regsiter A."/>
        </authorList>
    </citation>
    <scope>NUCLEOTIDE SEQUENCE</scope>
    <source>
        <strain evidence="3">N4</strain>
    </source>
</reference>
<feature type="transmembrane region" description="Helical" evidence="1">
    <location>
        <begin position="29"/>
        <end position="46"/>
    </location>
</feature>
<evidence type="ECO:0000256" key="1">
    <source>
        <dbReference type="SAM" id="Phobius"/>
    </source>
</evidence>
<dbReference type="EMBL" id="CAJNAQ010000005">
    <property type="protein sequence ID" value="CAE6501781.1"/>
    <property type="molecule type" value="Genomic_DNA"/>
</dbReference>
<evidence type="ECO:0000313" key="4">
    <source>
        <dbReference type="Proteomes" id="UP000018159"/>
    </source>
</evidence>
<keyword evidence="1" id="KW-0472">Membrane</keyword>
<sequence>MAYQKRELLLVAGVIFLTIGFLGVGLPLIYSVIISVAIYVGIKFYVSRSKNVIAKDVGEGLCMDCGSKITGGRCPKCQPSP</sequence>
<protein>
    <submittedName>
        <fullName evidence="3">Uncharacterized protein</fullName>
    </submittedName>
</protein>
<proteinExistence type="predicted"/>
<accession>V6ASE6</accession>
<dbReference type="Proteomes" id="UP000655759">
    <property type="component" value="Unassembled WGS sequence"/>
</dbReference>
<organism evidence="3 4">
    <name type="scientific">Candidatus Nitrosotenuis uzonensis</name>
    <dbReference type="NCBI Taxonomy" id="1407055"/>
    <lineage>
        <taxon>Archaea</taxon>
        <taxon>Nitrososphaerota</taxon>
        <taxon>Candidatus Nitrosotenuis</taxon>
    </lineage>
</organism>
<comment type="caution">
    <text evidence="3">The sequence shown here is derived from an EMBL/GenBank/DDBJ whole genome shotgun (WGS) entry which is preliminary data.</text>
</comment>
<dbReference type="Proteomes" id="UP000018159">
    <property type="component" value="Unassembled WGS sequence"/>
</dbReference>
<dbReference type="AlphaFoldDB" id="V6ASE6"/>
<keyword evidence="1" id="KW-1133">Transmembrane helix</keyword>
<gene>
    <name evidence="3" type="ORF">NITUZ_30055</name>
    <name evidence="2" type="ORF">NUZ5A_51200</name>
</gene>
<keyword evidence="1" id="KW-0812">Transmembrane</keyword>
<dbReference type="RefSeq" id="WP_081844842.1">
    <property type="nucleotide sequence ID" value="NZ_CAJNAQ010000005.1"/>
</dbReference>
<name>V6ASE6_9ARCH</name>
<reference evidence="2" key="3">
    <citation type="submission" date="2021-02" db="EMBL/GenBank/DDBJ databases">
        <authorList>
            <person name="Han P."/>
        </authorList>
    </citation>
    <scope>NUCLEOTIDE SEQUENCE</scope>
    <source>
        <strain evidence="2">Candidatus Nitrosotenuis uzonensis 5A</strain>
    </source>
</reference>
<evidence type="ECO:0000313" key="3">
    <source>
        <dbReference type="EMBL" id="CDI05363.1"/>
    </source>
</evidence>
<keyword evidence="4" id="KW-1185">Reference proteome</keyword>
<feature type="transmembrane region" description="Helical" evidence="1">
    <location>
        <begin position="7"/>
        <end position="23"/>
    </location>
</feature>
<evidence type="ECO:0000313" key="2">
    <source>
        <dbReference type="EMBL" id="CAE6501781.1"/>
    </source>
</evidence>
<dbReference type="OrthoDB" id="984at2157"/>
<dbReference type="EMBL" id="CBTY010000008">
    <property type="protein sequence ID" value="CDI05363.1"/>
    <property type="molecule type" value="Genomic_DNA"/>
</dbReference>